<dbReference type="FunFam" id="3.40.50.300:FF:000640">
    <property type="entry name" value="MoxR family ATPase"/>
    <property type="match status" value="1"/>
</dbReference>
<dbReference type="PANTHER" id="PTHR42759:SF1">
    <property type="entry name" value="MAGNESIUM-CHELATASE SUBUNIT CHLD"/>
    <property type="match status" value="1"/>
</dbReference>
<dbReference type="RefSeq" id="WP_144353580.1">
    <property type="nucleotide sequence ID" value="NZ_CBCRVV010000016.1"/>
</dbReference>
<evidence type="ECO:0000256" key="1">
    <source>
        <dbReference type="ARBA" id="ARBA00022741"/>
    </source>
</evidence>
<dbReference type="InterPro" id="IPR011703">
    <property type="entry name" value="ATPase_AAA-3"/>
</dbReference>
<protein>
    <submittedName>
        <fullName evidence="6">MoxR family ATPase</fullName>
    </submittedName>
</protein>
<organism evidence="6 7">
    <name type="scientific">Rariglobus hedericola</name>
    <dbReference type="NCBI Taxonomy" id="2597822"/>
    <lineage>
        <taxon>Bacteria</taxon>
        <taxon>Pseudomonadati</taxon>
        <taxon>Verrucomicrobiota</taxon>
        <taxon>Opitutia</taxon>
        <taxon>Opitutales</taxon>
        <taxon>Opitutaceae</taxon>
        <taxon>Rariglobus</taxon>
    </lineage>
</organism>
<dbReference type="PANTHER" id="PTHR42759">
    <property type="entry name" value="MOXR FAMILY PROTEIN"/>
    <property type="match status" value="1"/>
</dbReference>
<accession>A0A556QKN1</accession>
<proteinExistence type="inferred from homology"/>
<evidence type="ECO:0000313" key="6">
    <source>
        <dbReference type="EMBL" id="TSJ77177.1"/>
    </source>
</evidence>
<dbReference type="InterPro" id="IPR027417">
    <property type="entry name" value="P-loop_NTPase"/>
</dbReference>
<evidence type="ECO:0000259" key="5">
    <source>
        <dbReference type="SMART" id="SM00382"/>
    </source>
</evidence>
<feature type="region of interest" description="Disordered" evidence="4">
    <location>
        <begin position="1"/>
        <end position="22"/>
    </location>
</feature>
<feature type="domain" description="AAA+ ATPase" evidence="5">
    <location>
        <begin position="64"/>
        <end position="208"/>
    </location>
</feature>
<dbReference type="AlphaFoldDB" id="A0A556QKN1"/>
<reference evidence="6 7" key="1">
    <citation type="submission" date="2019-07" db="EMBL/GenBank/DDBJ databases">
        <title>Description of 53C-WASEF.</title>
        <authorList>
            <person name="Pitt A."/>
            <person name="Hahn M.W."/>
        </authorList>
    </citation>
    <scope>NUCLEOTIDE SEQUENCE [LARGE SCALE GENOMIC DNA]</scope>
    <source>
        <strain evidence="6 7">53C-WASEF</strain>
    </source>
</reference>
<evidence type="ECO:0000256" key="4">
    <source>
        <dbReference type="SAM" id="MobiDB-lite"/>
    </source>
</evidence>
<dbReference type="Gene3D" id="3.40.50.300">
    <property type="entry name" value="P-loop containing nucleotide triphosphate hydrolases"/>
    <property type="match status" value="1"/>
</dbReference>
<keyword evidence="2" id="KW-0067">ATP-binding</keyword>
<dbReference type="EMBL" id="VMBG01000002">
    <property type="protein sequence ID" value="TSJ77177.1"/>
    <property type="molecule type" value="Genomic_DNA"/>
</dbReference>
<dbReference type="OrthoDB" id="9808397at2"/>
<dbReference type="Proteomes" id="UP000315648">
    <property type="component" value="Unassembled WGS sequence"/>
</dbReference>
<keyword evidence="1" id="KW-0547">Nucleotide-binding</keyword>
<dbReference type="Gene3D" id="1.10.8.80">
    <property type="entry name" value="Magnesium chelatase subunit I, C-Terminal domain"/>
    <property type="match status" value="1"/>
</dbReference>
<keyword evidence="7" id="KW-1185">Reference proteome</keyword>
<dbReference type="GO" id="GO:0005524">
    <property type="term" value="F:ATP binding"/>
    <property type="evidence" value="ECO:0007669"/>
    <property type="project" value="UniProtKB-KW"/>
</dbReference>
<dbReference type="InterPro" id="IPR041628">
    <property type="entry name" value="ChlI/MoxR_AAA_lid"/>
</dbReference>
<dbReference type="Pfam" id="PF17863">
    <property type="entry name" value="AAA_lid_2"/>
    <property type="match status" value="1"/>
</dbReference>
<gene>
    <name evidence="6" type="ORF">FPL22_13835</name>
</gene>
<evidence type="ECO:0000256" key="2">
    <source>
        <dbReference type="ARBA" id="ARBA00022840"/>
    </source>
</evidence>
<dbReference type="CDD" id="cd00009">
    <property type="entry name" value="AAA"/>
    <property type="match status" value="1"/>
</dbReference>
<comment type="caution">
    <text evidence="6">The sequence shown here is derived from an EMBL/GenBank/DDBJ whole genome shotgun (WGS) entry which is preliminary data.</text>
</comment>
<dbReference type="InterPro" id="IPR003593">
    <property type="entry name" value="AAA+_ATPase"/>
</dbReference>
<dbReference type="SUPFAM" id="SSF52540">
    <property type="entry name" value="P-loop containing nucleoside triphosphate hydrolases"/>
    <property type="match status" value="1"/>
</dbReference>
<dbReference type="InterPro" id="IPR050764">
    <property type="entry name" value="CbbQ/NirQ/NorQ/GpvN"/>
</dbReference>
<comment type="similarity">
    <text evidence="3">Belongs to the MoxR family.</text>
</comment>
<name>A0A556QKN1_9BACT</name>
<dbReference type="Pfam" id="PF07726">
    <property type="entry name" value="AAA_3"/>
    <property type="match status" value="1"/>
</dbReference>
<sequence>MTDPLLPPPASHPDPVVPAPDLDPATEAELARFRDAFKLLKETLGQVIVGQHAIIDHCLTAMVAGGHVLLEGVPGLGKTLLVKTIADALHLKFGRVQFTPDLMPADLVGTRIFIDDGKGAARFEFSRGPLFCNLLLGDEINRATPKTQSALLEAMQEKSVTTGGETHRLEAPFFVLATQNPLEQEGTYPLPEAQLDRFFFRLVVPYPSFAEFENILARTTGATTARVQPVFDGAELVRMGQLARRVPIPDTVRRRTVELVMGTHPETEYASPGLKRYARYGASPRAGQACLLAAQVRAVLAGRYHVATEDVIAVAPAVLNHRVILNFEAQADGVNIDQLLAELIKTRQAAWSV</sequence>
<dbReference type="SMART" id="SM00382">
    <property type="entry name" value="AAA"/>
    <property type="match status" value="1"/>
</dbReference>
<feature type="compositionally biased region" description="Pro residues" evidence="4">
    <location>
        <begin position="1"/>
        <end position="18"/>
    </location>
</feature>
<dbReference type="PIRSF" id="PIRSF002849">
    <property type="entry name" value="AAA_ATPase_chaperone_MoxR_prd"/>
    <property type="match status" value="1"/>
</dbReference>
<evidence type="ECO:0000256" key="3">
    <source>
        <dbReference type="ARBA" id="ARBA00061607"/>
    </source>
</evidence>
<dbReference type="GO" id="GO:0016887">
    <property type="term" value="F:ATP hydrolysis activity"/>
    <property type="evidence" value="ECO:0007669"/>
    <property type="project" value="InterPro"/>
</dbReference>
<evidence type="ECO:0000313" key="7">
    <source>
        <dbReference type="Proteomes" id="UP000315648"/>
    </source>
</evidence>